<keyword evidence="3" id="KW-1185">Reference proteome</keyword>
<feature type="signal peptide" evidence="1">
    <location>
        <begin position="1"/>
        <end position="25"/>
    </location>
</feature>
<dbReference type="KEGG" id="dalk:DSCA_27960"/>
<dbReference type="AlphaFoldDB" id="A0A5K7YIA0"/>
<reference evidence="2 3" key="1">
    <citation type="submission" date="2019-11" db="EMBL/GenBank/DDBJ databases">
        <title>Comparative genomics of hydrocarbon-degrading Desulfosarcina strains.</title>
        <authorList>
            <person name="Watanabe M."/>
            <person name="Kojima H."/>
            <person name="Fukui M."/>
        </authorList>
    </citation>
    <scope>NUCLEOTIDE SEQUENCE [LARGE SCALE GENOMIC DNA]</scope>
    <source>
        <strain evidence="2 3">PL12</strain>
    </source>
</reference>
<gene>
    <name evidence="2" type="ORF">DSCA_27960</name>
</gene>
<dbReference type="Pfam" id="PF13801">
    <property type="entry name" value="Metal_resist"/>
    <property type="match status" value="1"/>
</dbReference>
<dbReference type="Proteomes" id="UP000427906">
    <property type="component" value="Chromosome"/>
</dbReference>
<evidence type="ECO:0008006" key="4">
    <source>
        <dbReference type="Google" id="ProtNLM"/>
    </source>
</evidence>
<evidence type="ECO:0000313" key="3">
    <source>
        <dbReference type="Proteomes" id="UP000427906"/>
    </source>
</evidence>
<dbReference type="OrthoDB" id="5422980at2"/>
<evidence type="ECO:0000256" key="1">
    <source>
        <dbReference type="SAM" id="SignalP"/>
    </source>
</evidence>
<dbReference type="EMBL" id="AP021874">
    <property type="protein sequence ID" value="BBO68866.1"/>
    <property type="molecule type" value="Genomic_DNA"/>
</dbReference>
<dbReference type="InterPro" id="IPR025961">
    <property type="entry name" value="Metal_resist"/>
</dbReference>
<dbReference type="Gene3D" id="1.20.120.1490">
    <property type="match status" value="1"/>
</dbReference>
<sequence>MKTSNMKIAIAGLAAVAIIAVGANAMAGKGMGYQADEQGGGGYGGQHRRGDCAYGQMNADVTPEQREQLDAERQAFFETTKNERQDLHAKRLALRAEMAKRQPDVKKASGLQREITELRGSLDQKRLDHIMAMRKISPDAGRGCMMEGRGMGHHGKRHGMGYGTGNCPNQ</sequence>
<keyword evidence="1" id="KW-0732">Signal</keyword>
<evidence type="ECO:0000313" key="2">
    <source>
        <dbReference type="EMBL" id="BBO68866.1"/>
    </source>
</evidence>
<dbReference type="RefSeq" id="WP_155316970.1">
    <property type="nucleotide sequence ID" value="NZ_AP021874.1"/>
</dbReference>
<name>A0A5K7YIA0_9BACT</name>
<accession>A0A5K7YIA0</accession>
<protein>
    <recommendedName>
        <fullName evidence="4">Zinc resistance-associated protein</fullName>
    </recommendedName>
</protein>
<feature type="chain" id="PRO_5024444452" description="Zinc resistance-associated protein" evidence="1">
    <location>
        <begin position="26"/>
        <end position="170"/>
    </location>
</feature>
<proteinExistence type="predicted"/>
<organism evidence="2 3">
    <name type="scientific">Desulfosarcina alkanivorans</name>
    <dbReference type="NCBI Taxonomy" id="571177"/>
    <lineage>
        <taxon>Bacteria</taxon>
        <taxon>Pseudomonadati</taxon>
        <taxon>Thermodesulfobacteriota</taxon>
        <taxon>Desulfobacteria</taxon>
        <taxon>Desulfobacterales</taxon>
        <taxon>Desulfosarcinaceae</taxon>
        <taxon>Desulfosarcina</taxon>
    </lineage>
</organism>